<keyword evidence="5" id="KW-0406">Ion transport</keyword>
<evidence type="ECO:0000313" key="12">
    <source>
        <dbReference type="EMBL" id="RRO87859.1"/>
    </source>
</evidence>
<dbReference type="EMBL" id="PQNK01000001">
    <property type="protein sequence ID" value="RRO87859.1"/>
    <property type="molecule type" value="Genomic_DNA"/>
</dbReference>
<feature type="transmembrane region" description="Helical" evidence="11">
    <location>
        <begin position="329"/>
        <end position="350"/>
    </location>
</feature>
<evidence type="ECO:0000313" key="13">
    <source>
        <dbReference type="Proteomes" id="UP000276526"/>
    </source>
</evidence>
<evidence type="ECO:0000256" key="6">
    <source>
        <dbReference type="ARBA" id="ARBA00023136"/>
    </source>
</evidence>
<dbReference type="InterPro" id="IPR014743">
    <property type="entry name" value="Cl-channel_core"/>
</dbReference>
<evidence type="ECO:0000256" key="11">
    <source>
        <dbReference type="SAM" id="Phobius"/>
    </source>
</evidence>
<feature type="transmembrane region" description="Helical" evidence="11">
    <location>
        <begin position="39"/>
        <end position="60"/>
    </location>
</feature>
<evidence type="ECO:0000256" key="9">
    <source>
        <dbReference type="ARBA" id="ARBA00023303"/>
    </source>
</evidence>
<dbReference type="GO" id="GO:0005254">
    <property type="term" value="F:chloride channel activity"/>
    <property type="evidence" value="ECO:0007669"/>
    <property type="project" value="UniProtKB-KW"/>
</dbReference>
<evidence type="ECO:0000256" key="4">
    <source>
        <dbReference type="ARBA" id="ARBA00022989"/>
    </source>
</evidence>
<dbReference type="Proteomes" id="UP000276526">
    <property type="component" value="Unassembled WGS sequence"/>
</dbReference>
<organism evidence="12 13">
    <name type="scientific">Corynebacterium bovis</name>
    <dbReference type="NCBI Taxonomy" id="36808"/>
    <lineage>
        <taxon>Bacteria</taxon>
        <taxon>Bacillati</taxon>
        <taxon>Actinomycetota</taxon>
        <taxon>Actinomycetes</taxon>
        <taxon>Mycobacteriales</taxon>
        <taxon>Corynebacteriaceae</taxon>
        <taxon>Corynebacterium</taxon>
    </lineage>
</organism>
<dbReference type="CDD" id="cd01031">
    <property type="entry name" value="EriC"/>
    <property type="match status" value="1"/>
</dbReference>
<comment type="subcellular location">
    <subcellularLocation>
        <location evidence="1">Membrane</location>
        <topology evidence="1">Multi-pass membrane protein</topology>
    </subcellularLocation>
</comment>
<feature type="transmembrane region" description="Helical" evidence="11">
    <location>
        <begin position="189"/>
        <end position="214"/>
    </location>
</feature>
<keyword evidence="8" id="KW-0868">Chloride</keyword>
<dbReference type="Pfam" id="PF00654">
    <property type="entry name" value="Voltage_CLC"/>
    <property type="match status" value="1"/>
</dbReference>
<dbReference type="Gene3D" id="1.10.3080.10">
    <property type="entry name" value="Clc chloride channel"/>
    <property type="match status" value="1"/>
</dbReference>
<feature type="transmembrane region" description="Helical" evidence="11">
    <location>
        <begin position="394"/>
        <end position="419"/>
    </location>
</feature>
<keyword evidence="4 11" id="KW-1133">Transmembrane helix</keyword>
<evidence type="ECO:0000256" key="10">
    <source>
        <dbReference type="SAM" id="MobiDB-lite"/>
    </source>
</evidence>
<comment type="caution">
    <text evidence="12">The sequence shown here is derived from an EMBL/GenBank/DDBJ whole genome shotgun (WGS) entry which is preliminary data.</text>
</comment>
<dbReference type="GO" id="GO:0034707">
    <property type="term" value="C:chloride channel complex"/>
    <property type="evidence" value="ECO:0007669"/>
    <property type="project" value="UniProtKB-KW"/>
</dbReference>
<gene>
    <name evidence="12" type="ORF">CXF48_00300</name>
</gene>
<keyword evidence="2" id="KW-0813">Transport</keyword>
<sequence>MNTCDPSRRRRARRSAGAPDARYRLGVPSLSVSPHARSLTALTALAAVVGALTGLVAATFQRCLEWLGSSRTGLIARMHELATGSPLTAVGLFALSALVCATCAAVAAALVARIEPAAAGSGIPRIEATVSGIAPADRLRILPVKYVGGLLAIGSGLALGREGPLVQMGGSLAVAVNKVARLDREDLRVLIGSGAAAGLATAFSAPIAGGVFVLEELLKRFDVRTSIAALTSSGVGFISARLIVGSEPVLHMPPIPEPRPVNALWIGVVGVVCGLLGVLYNWLVVRCMDLSDRITLPRWAKAAAVGVLVAAIGWFAPQLVGGGDNLTESALAGTGTIPVVIGVLALRYVLGPVSYPTNVPGGLFAPMLVLGTHVGLLVGLVAEAVVGATGPSPAAMALTGMAAFFASTVQAPVTGLVLATEMTDQTTMLPPMLGACAISLLVATALRSVPIYERLARRSALTTGGPVEGPVEPPDADGHPGAPPGAGAGTRARRHPR</sequence>
<protein>
    <submittedName>
        <fullName evidence="12">ClC family H(+)/Cl(-) exchange transporter</fullName>
    </submittedName>
</protein>
<dbReference type="PANTHER" id="PTHR43427">
    <property type="entry name" value="CHLORIDE CHANNEL PROTEIN CLC-E"/>
    <property type="match status" value="1"/>
</dbReference>
<keyword evidence="3 11" id="KW-0812">Transmembrane</keyword>
<dbReference type="AlphaFoldDB" id="A0A426Q1G6"/>
<reference evidence="12 13" key="1">
    <citation type="submission" date="2018-01" db="EMBL/GenBank/DDBJ databases">
        <title>Twenty Corynebacterium bovis Genomes.</title>
        <authorList>
            <person name="Gulvik C.A."/>
        </authorList>
    </citation>
    <scope>NUCLEOTIDE SEQUENCE [LARGE SCALE GENOMIC DNA]</scope>
    <source>
        <strain evidence="12 13">F6900</strain>
    </source>
</reference>
<proteinExistence type="predicted"/>
<dbReference type="PANTHER" id="PTHR43427:SF6">
    <property type="entry name" value="CHLORIDE CHANNEL PROTEIN CLC-E"/>
    <property type="match status" value="1"/>
</dbReference>
<accession>A0A426Q1G6</accession>
<feature type="transmembrane region" description="Helical" evidence="11">
    <location>
        <begin position="296"/>
        <end position="317"/>
    </location>
</feature>
<feature type="transmembrane region" description="Helical" evidence="11">
    <location>
        <begin position="81"/>
        <end position="112"/>
    </location>
</feature>
<evidence type="ECO:0000256" key="7">
    <source>
        <dbReference type="ARBA" id="ARBA00023173"/>
    </source>
</evidence>
<feature type="transmembrane region" description="Helical" evidence="11">
    <location>
        <begin position="264"/>
        <end position="284"/>
    </location>
</feature>
<evidence type="ECO:0000256" key="1">
    <source>
        <dbReference type="ARBA" id="ARBA00004141"/>
    </source>
</evidence>
<dbReference type="InterPro" id="IPR001807">
    <property type="entry name" value="ClC"/>
</dbReference>
<keyword evidence="7" id="KW-0869">Chloride channel</keyword>
<evidence type="ECO:0000256" key="3">
    <source>
        <dbReference type="ARBA" id="ARBA00022692"/>
    </source>
</evidence>
<evidence type="ECO:0000256" key="8">
    <source>
        <dbReference type="ARBA" id="ARBA00023214"/>
    </source>
</evidence>
<evidence type="ECO:0000256" key="5">
    <source>
        <dbReference type="ARBA" id="ARBA00023065"/>
    </source>
</evidence>
<dbReference type="InterPro" id="IPR050368">
    <property type="entry name" value="ClC-type_chloride_channel"/>
</dbReference>
<evidence type="ECO:0000256" key="2">
    <source>
        <dbReference type="ARBA" id="ARBA00022448"/>
    </source>
</evidence>
<feature type="region of interest" description="Disordered" evidence="10">
    <location>
        <begin position="462"/>
        <end position="497"/>
    </location>
</feature>
<keyword evidence="6 11" id="KW-0472">Membrane</keyword>
<dbReference type="PRINTS" id="PR00762">
    <property type="entry name" value="CLCHANNEL"/>
</dbReference>
<name>A0A426Q1G6_9CORY</name>
<dbReference type="SUPFAM" id="SSF81340">
    <property type="entry name" value="Clc chloride channel"/>
    <property type="match status" value="1"/>
</dbReference>
<feature type="transmembrane region" description="Helical" evidence="11">
    <location>
        <begin position="362"/>
        <end position="382"/>
    </location>
</feature>
<keyword evidence="9" id="KW-0407">Ion channel</keyword>